<organism evidence="2 3">
    <name type="scientific">Medicago truncatula</name>
    <name type="common">Barrel medic</name>
    <name type="synonym">Medicago tribuloides</name>
    <dbReference type="NCBI Taxonomy" id="3880"/>
    <lineage>
        <taxon>Eukaryota</taxon>
        <taxon>Viridiplantae</taxon>
        <taxon>Streptophyta</taxon>
        <taxon>Embryophyta</taxon>
        <taxon>Tracheophyta</taxon>
        <taxon>Spermatophyta</taxon>
        <taxon>Magnoliopsida</taxon>
        <taxon>eudicotyledons</taxon>
        <taxon>Gunneridae</taxon>
        <taxon>Pentapetalae</taxon>
        <taxon>rosids</taxon>
        <taxon>fabids</taxon>
        <taxon>Fabales</taxon>
        <taxon>Fabaceae</taxon>
        <taxon>Papilionoideae</taxon>
        <taxon>50 kb inversion clade</taxon>
        <taxon>NPAAA clade</taxon>
        <taxon>Hologalegina</taxon>
        <taxon>IRL clade</taxon>
        <taxon>Trifolieae</taxon>
        <taxon>Medicago</taxon>
    </lineage>
</organism>
<keyword evidence="2" id="KW-0808">Transferase</keyword>
<dbReference type="InterPro" id="IPR016181">
    <property type="entry name" value="Acyl_CoA_acyltransferase"/>
</dbReference>
<dbReference type="AlphaFoldDB" id="A0A396IXP1"/>
<dbReference type="EMBL" id="PSQE01000003">
    <property type="protein sequence ID" value="RHN69451.1"/>
    <property type="molecule type" value="Genomic_DNA"/>
</dbReference>
<evidence type="ECO:0000259" key="1">
    <source>
        <dbReference type="PROSITE" id="PS51729"/>
    </source>
</evidence>
<gene>
    <name evidence="2" type="ORF">MtrunA17_Chr3g0124911</name>
</gene>
<dbReference type="Proteomes" id="UP000265566">
    <property type="component" value="Chromosome 3"/>
</dbReference>
<dbReference type="InterPro" id="IPR045057">
    <property type="entry name" value="Gcn5-rel_NAT"/>
</dbReference>
<protein>
    <submittedName>
        <fullName evidence="2">Putative acyl-CoA N-acyltransferase</fullName>
    </submittedName>
</protein>
<dbReference type="GO" id="GO:0016746">
    <property type="term" value="F:acyltransferase activity"/>
    <property type="evidence" value="ECO:0007669"/>
    <property type="project" value="UniProtKB-KW"/>
</dbReference>
<evidence type="ECO:0000313" key="3">
    <source>
        <dbReference type="Proteomes" id="UP000265566"/>
    </source>
</evidence>
<dbReference type="InterPro" id="IPR031165">
    <property type="entry name" value="GNAT_YJDJ"/>
</dbReference>
<dbReference type="PROSITE" id="PS51729">
    <property type="entry name" value="GNAT_YJDJ"/>
    <property type="match status" value="1"/>
</dbReference>
<evidence type="ECO:0000313" key="2">
    <source>
        <dbReference type="EMBL" id="RHN69451.1"/>
    </source>
</evidence>
<dbReference type="Gramene" id="rna17927">
    <property type="protein sequence ID" value="RHN69451.1"/>
    <property type="gene ID" value="gene17927"/>
</dbReference>
<reference evidence="3" key="1">
    <citation type="journal article" date="2018" name="Nat. Plants">
        <title>Whole-genome landscape of Medicago truncatula symbiotic genes.</title>
        <authorList>
            <person name="Pecrix Y."/>
            <person name="Staton S.E."/>
            <person name="Sallet E."/>
            <person name="Lelandais-Briere C."/>
            <person name="Moreau S."/>
            <person name="Carrere S."/>
            <person name="Blein T."/>
            <person name="Jardinaud M.F."/>
            <person name="Latrasse D."/>
            <person name="Zouine M."/>
            <person name="Zahm M."/>
            <person name="Kreplak J."/>
            <person name="Mayjonade B."/>
            <person name="Satge C."/>
            <person name="Perez M."/>
            <person name="Cauet S."/>
            <person name="Marande W."/>
            <person name="Chantry-Darmon C."/>
            <person name="Lopez-Roques C."/>
            <person name="Bouchez O."/>
            <person name="Berard A."/>
            <person name="Debelle F."/>
            <person name="Munos S."/>
            <person name="Bendahmane A."/>
            <person name="Berges H."/>
            <person name="Niebel A."/>
            <person name="Buitink J."/>
            <person name="Frugier F."/>
            <person name="Benhamed M."/>
            <person name="Crespi M."/>
            <person name="Gouzy J."/>
            <person name="Gamas P."/>
        </authorList>
    </citation>
    <scope>NUCLEOTIDE SEQUENCE [LARGE SCALE GENOMIC DNA]</scope>
    <source>
        <strain evidence="3">cv. Jemalong A17</strain>
    </source>
</reference>
<dbReference type="Gene3D" id="3.40.630.30">
    <property type="match status" value="1"/>
</dbReference>
<dbReference type="Pfam" id="PF14542">
    <property type="entry name" value="Acetyltransf_CG"/>
    <property type="match status" value="1"/>
</dbReference>
<accession>A0A396IXP1</accession>
<sequence>MFDKNKIIISQNSKYNKTLHILSIYFFYKCPEKYIINLSLVKISYYCLRFFGELRKMANIVGSGSPMIVWNEGTKRFETEDKKAYLEYVLRDNGKVLDLVHTFVPPSKRGLGLASHLTLAAFNHATSHSLSVIPTCSYISETFLPKNPSWNSVVYKESGQSHI</sequence>
<keyword evidence="2" id="KW-0012">Acyltransferase</keyword>
<dbReference type="PANTHER" id="PTHR31435">
    <property type="entry name" value="PROTEIN NATD1"/>
    <property type="match status" value="1"/>
</dbReference>
<dbReference type="SUPFAM" id="SSF55729">
    <property type="entry name" value="Acyl-CoA N-acyltransferases (Nat)"/>
    <property type="match status" value="1"/>
</dbReference>
<comment type="caution">
    <text evidence="2">The sequence shown here is derived from an EMBL/GenBank/DDBJ whole genome shotgun (WGS) entry which is preliminary data.</text>
</comment>
<dbReference type="FunFam" id="3.40.630.30:FF:000106">
    <property type="entry name" value="Acetyltransferase At1g77540"/>
    <property type="match status" value="1"/>
</dbReference>
<dbReference type="PANTHER" id="PTHR31435:SF9">
    <property type="entry name" value="PROTEIN NATD1"/>
    <property type="match status" value="1"/>
</dbReference>
<proteinExistence type="predicted"/>
<feature type="domain" description="N-acetyltransferase" evidence="1">
    <location>
        <begin position="67"/>
        <end position="155"/>
    </location>
</feature>
<name>A0A396IXP1_MEDTR</name>